<dbReference type="Gene3D" id="2.30.30.40">
    <property type="entry name" value="SH3 Domains"/>
    <property type="match status" value="1"/>
</dbReference>
<dbReference type="GO" id="GO:0005085">
    <property type="term" value="F:guanyl-nucleotide exchange factor activity"/>
    <property type="evidence" value="ECO:0007669"/>
    <property type="project" value="UniProtKB-KW"/>
</dbReference>
<dbReference type="FunFam" id="2.30.30.40:FF:000072">
    <property type="entry name" value="Unconventional Myosin IB"/>
    <property type="match status" value="1"/>
</dbReference>
<evidence type="ECO:0000259" key="9">
    <source>
        <dbReference type="PROSITE" id="PS50003"/>
    </source>
</evidence>
<evidence type="ECO:0000259" key="8">
    <source>
        <dbReference type="PROSITE" id="PS50002"/>
    </source>
</evidence>
<name>A0ABD2NPN4_9CUCU</name>
<comment type="caution">
    <text evidence="11">The sequence shown here is derived from an EMBL/GenBank/DDBJ whole genome shotgun (WGS) entry which is preliminary data.</text>
</comment>
<evidence type="ECO:0000256" key="6">
    <source>
        <dbReference type="SAM" id="Coils"/>
    </source>
</evidence>
<evidence type="ECO:0000313" key="12">
    <source>
        <dbReference type="Proteomes" id="UP001516400"/>
    </source>
</evidence>
<dbReference type="PROSITE" id="PS50010">
    <property type="entry name" value="DH_2"/>
    <property type="match status" value="1"/>
</dbReference>
<feature type="domain" description="SH3" evidence="8">
    <location>
        <begin position="3"/>
        <end position="61"/>
    </location>
</feature>
<protein>
    <recommendedName>
        <fullName evidence="13">Rho guanine nucleotide exchange factor 7</fullName>
    </recommendedName>
</protein>
<dbReference type="InterPro" id="IPR035899">
    <property type="entry name" value="DBL_dom_sf"/>
</dbReference>
<proteinExistence type="predicted"/>
<dbReference type="PROSITE" id="PS50003">
    <property type="entry name" value="PH_DOMAIN"/>
    <property type="match status" value="1"/>
</dbReference>
<dbReference type="Gene3D" id="1.20.900.10">
    <property type="entry name" value="Dbl homology (DH) domain"/>
    <property type="match status" value="1"/>
</dbReference>
<dbReference type="SUPFAM" id="SSF50729">
    <property type="entry name" value="PH domain-like"/>
    <property type="match status" value="1"/>
</dbReference>
<keyword evidence="6" id="KW-0175">Coiled coil</keyword>
<dbReference type="Pfam" id="PF00621">
    <property type="entry name" value="RhoGEF"/>
    <property type="match status" value="1"/>
</dbReference>
<reference evidence="11 12" key="1">
    <citation type="journal article" date="2021" name="BMC Biol.">
        <title>Horizontally acquired antibacterial genes associated with adaptive radiation of ladybird beetles.</title>
        <authorList>
            <person name="Li H.S."/>
            <person name="Tang X.F."/>
            <person name="Huang Y.H."/>
            <person name="Xu Z.Y."/>
            <person name="Chen M.L."/>
            <person name="Du X.Y."/>
            <person name="Qiu B.Y."/>
            <person name="Chen P.T."/>
            <person name="Zhang W."/>
            <person name="Slipinski A."/>
            <person name="Escalona H.E."/>
            <person name="Waterhouse R.M."/>
            <person name="Zwick A."/>
            <person name="Pang H."/>
        </authorList>
    </citation>
    <scope>NUCLEOTIDE SEQUENCE [LARGE SCALE GENOMIC DNA]</scope>
    <source>
        <strain evidence="11">SYSU2018</strain>
    </source>
</reference>
<evidence type="ECO:0000256" key="4">
    <source>
        <dbReference type="ARBA" id="ARBA00023273"/>
    </source>
</evidence>
<dbReference type="SUPFAM" id="SSF48065">
    <property type="entry name" value="DBL homology domain (DH-domain)"/>
    <property type="match status" value="1"/>
</dbReference>
<evidence type="ECO:0000256" key="7">
    <source>
        <dbReference type="SAM" id="MobiDB-lite"/>
    </source>
</evidence>
<dbReference type="Pfam" id="PF07653">
    <property type="entry name" value="SH3_2"/>
    <property type="match status" value="1"/>
</dbReference>
<dbReference type="InterPro" id="IPR011993">
    <property type="entry name" value="PH-like_dom_sf"/>
</dbReference>
<keyword evidence="2 5" id="KW-0728">SH3 domain</keyword>
<dbReference type="GO" id="GO:0030027">
    <property type="term" value="C:lamellipodium"/>
    <property type="evidence" value="ECO:0007669"/>
    <property type="project" value="UniProtKB-SubCell"/>
</dbReference>
<dbReference type="Pfam" id="PF00169">
    <property type="entry name" value="PH"/>
    <property type="match status" value="1"/>
</dbReference>
<sequence length="574" mass="64604">MALEPLIVQAIFSFKGTNNDELCFKKGDIITVTQKDDGWWEGTLNGKTGWFPSNYVYECVDAPKPKPQNNQYKSVVLKDLIDSEKAHVTELEGLVTNFLQPLEKNQLLSTDEFKQLTSNINEVLETHQTLLSLLEIEESKPGNDQKVGKLFLTWAPKIKSVHQTYCSLHPRAVCILDKYKDELTKYMESKGASSPGVLVLTTMLSKPFRRLEKYAGMLQELERHIEEFHSDRGDTQRSVAIFKDIAATCAATRRQKELELQVLTGPIRNWEGPSLLTFGEIIYMGSVAVGPHHNDKYFVLFPSCLLILSVSHRLSAFIYEGKLPLSGLTVTRLPDTDQYKNAFEISTSMTEKKIAVCQSKDEANYWVDLLKTQVPRNSSTNELNQKASPSQAHFVPQPPPHMSPLVAASNIVNRQTGKTNNRQTPTPPPHGNLGNNHNWSASCLRPSPPLRLCLTRGSTVNGLYNRSHNKHFSFNEDSLILDVINAYCMVKPRNTVNSVNLFNGTKLDPNRTLMESIHQLQSKVNILECNVATLSTQLQEERSARCNLQTVVKNFLHPNTKDSICELPTIESNL</sequence>
<evidence type="ECO:0000259" key="10">
    <source>
        <dbReference type="PROSITE" id="PS50010"/>
    </source>
</evidence>
<accession>A0ABD2NPN4</accession>
<evidence type="ECO:0000313" key="11">
    <source>
        <dbReference type="EMBL" id="KAL3280663.1"/>
    </source>
</evidence>
<dbReference type="GO" id="GO:0016192">
    <property type="term" value="P:vesicle-mediated transport"/>
    <property type="evidence" value="ECO:0007669"/>
    <property type="project" value="UniProtKB-ARBA"/>
</dbReference>
<organism evidence="11 12">
    <name type="scientific">Cryptolaemus montrouzieri</name>
    <dbReference type="NCBI Taxonomy" id="559131"/>
    <lineage>
        <taxon>Eukaryota</taxon>
        <taxon>Metazoa</taxon>
        <taxon>Ecdysozoa</taxon>
        <taxon>Arthropoda</taxon>
        <taxon>Hexapoda</taxon>
        <taxon>Insecta</taxon>
        <taxon>Pterygota</taxon>
        <taxon>Neoptera</taxon>
        <taxon>Endopterygota</taxon>
        <taxon>Coleoptera</taxon>
        <taxon>Polyphaga</taxon>
        <taxon>Cucujiformia</taxon>
        <taxon>Coccinelloidea</taxon>
        <taxon>Coccinellidae</taxon>
        <taxon>Scymninae</taxon>
        <taxon>Scymnini</taxon>
        <taxon>Cryptolaemus</taxon>
    </lineage>
</organism>
<dbReference type="Proteomes" id="UP001516400">
    <property type="component" value="Unassembled WGS sequence"/>
</dbReference>
<dbReference type="AlphaFoldDB" id="A0ABD2NPN4"/>
<dbReference type="InterPro" id="IPR000219">
    <property type="entry name" value="DH_dom"/>
</dbReference>
<gene>
    <name evidence="11" type="ORF">HHI36_003901</name>
</gene>
<dbReference type="SMART" id="SM00325">
    <property type="entry name" value="RhoGEF"/>
    <property type="match status" value="1"/>
</dbReference>
<dbReference type="PRINTS" id="PR00452">
    <property type="entry name" value="SH3DOMAIN"/>
</dbReference>
<feature type="coiled-coil region" evidence="6">
    <location>
        <begin position="510"/>
        <end position="537"/>
    </location>
</feature>
<dbReference type="CDD" id="cd11877">
    <property type="entry name" value="SH3_PIX"/>
    <property type="match status" value="1"/>
</dbReference>
<dbReference type="PROSITE" id="PS50002">
    <property type="entry name" value="SH3"/>
    <property type="match status" value="1"/>
</dbReference>
<dbReference type="Gene3D" id="2.30.29.30">
    <property type="entry name" value="Pleckstrin-homology domain (PH domain)/Phosphotyrosine-binding domain (PTB)"/>
    <property type="match status" value="1"/>
</dbReference>
<dbReference type="CDD" id="cd00160">
    <property type="entry name" value="RhoGEF"/>
    <property type="match status" value="1"/>
</dbReference>
<evidence type="ECO:0000256" key="3">
    <source>
        <dbReference type="ARBA" id="ARBA00022658"/>
    </source>
</evidence>
<dbReference type="SMART" id="SM00233">
    <property type="entry name" value="PH"/>
    <property type="match status" value="1"/>
</dbReference>
<dbReference type="SUPFAM" id="SSF50044">
    <property type="entry name" value="SH3-domain"/>
    <property type="match status" value="1"/>
</dbReference>
<feature type="compositionally biased region" description="Polar residues" evidence="7">
    <location>
        <begin position="378"/>
        <end position="391"/>
    </location>
</feature>
<evidence type="ECO:0008006" key="13">
    <source>
        <dbReference type="Google" id="ProtNLM"/>
    </source>
</evidence>
<feature type="domain" description="DH" evidence="10">
    <location>
        <begin position="72"/>
        <end position="252"/>
    </location>
</feature>
<keyword evidence="3" id="KW-0344">Guanine-nucleotide releasing factor</keyword>
<evidence type="ECO:0000256" key="5">
    <source>
        <dbReference type="PROSITE-ProRule" id="PRU00192"/>
    </source>
</evidence>
<dbReference type="FunFam" id="1.20.900.10:FF:000016">
    <property type="entry name" value="Rho guanine nucleotide exchange factor 6"/>
    <property type="match status" value="1"/>
</dbReference>
<feature type="domain" description="PH" evidence="9">
    <location>
        <begin position="274"/>
        <end position="375"/>
    </location>
</feature>
<dbReference type="CDD" id="cd01225">
    <property type="entry name" value="PH_Cool_Pix"/>
    <property type="match status" value="1"/>
</dbReference>
<dbReference type="SMART" id="SM00326">
    <property type="entry name" value="SH3"/>
    <property type="match status" value="1"/>
</dbReference>
<dbReference type="EMBL" id="JABFTP020000144">
    <property type="protein sequence ID" value="KAL3280663.1"/>
    <property type="molecule type" value="Genomic_DNA"/>
</dbReference>
<dbReference type="InterPro" id="IPR001452">
    <property type="entry name" value="SH3_domain"/>
</dbReference>
<feature type="region of interest" description="Disordered" evidence="7">
    <location>
        <begin position="378"/>
        <end position="397"/>
    </location>
</feature>
<dbReference type="InterPro" id="IPR046376">
    <property type="entry name" value="PH_Cool_Pix"/>
</dbReference>
<keyword evidence="4" id="KW-0966">Cell projection</keyword>
<dbReference type="Gene3D" id="1.20.5.390">
    <property type="entry name" value="L1 transposable element, trimerization domain"/>
    <property type="match status" value="1"/>
</dbReference>
<dbReference type="InterPro" id="IPR001849">
    <property type="entry name" value="PH_domain"/>
</dbReference>
<keyword evidence="12" id="KW-1185">Reference proteome</keyword>
<dbReference type="PANTHER" id="PTHR46026">
    <property type="entry name" value="RHO-TYPE GUANINE NUCLEOTIDE EXCHANGE FACTOR, ISOFORM F"/>
    <property type="match status" value="1"/>
</dbReference>
<evidence type="ECO:0000256" key="2">
    <source>
        <dbReference type="ARBA" id="ARBA00022443"/>
    </source>
</evidence>
<evidence type="ECO:0000256" key="1">
    <source>
        <dbReference type="ARBA" id="ARBA00004510"/>
    </source>
</evidence>
<dbReference type="PANTHER" id="PTHR46026:SF1">
    <property type="entry name" value="RHO-TYPE GUANINE NUCLEOTIDE EXCHANGE FACTOR, ISOFORM F"/>
    <property type="match status" value="1"/>
</dbReference>
<comment type="subcellular location">
    <subcellularLocation>
        <location evidence="1">Cell projection</location>
        <location evidence="1">Lamellipodium</location>
    </subcellularLocation>
</comment>
<dbReference type="InterPro" id="IPR036028">
    <property type="entry name" value="SH3-like_dom_sf"/>
</dbReference>